<dbReference type="Gene3D" id="3.90.79.10">
    <property type="entry name" value="Nucleoside Triphosphate Pyrophosphohydrolase"/>
    <property type="match status" value="1"/>
</dbReference>
<dbReference type="PANTHER" id="PTHR43736">
    <property type="entry name" value="ADP-RIBOSE PYROPHOSPHATASE"/>
    <property type="match status" value="1"/>
</dbReference>
<evidence type="ECO:0000313" key="4">
    <source>
        <dbReference type="Proteomes" id="UP000645217"/>
    </source>
</evidence>
<dbReference type="InterPro" id="IPR015797">
    <property type="entry name" value="NUDIX_hydrolase-like_dom_sf"/>
</dbReference>
<accession>A0A917VGF1</accession>
<keyword evidence="4" id="KW-1185">Reference proteome</keyword>
<dbReference type="PANTHER" id="PTHR43736:SF1">
    <property type="entry name" value="DIHYDRONEOPTERIN TRIPHOSPHATE DIPHOSPHATASE"/>
    <property type="match status" value="1"/>
</dbReference>
<dbReference type="AlphaFoldDB" id="A0A917VGF1"/>
<comment type="caution">
    <text evidence="3">The sequence shown here is derived from an EMBL/GenBank/DDBJ whole genome shotgun (WGS) entry which is preliminary data.</text>
</comment>
<dbReference type="PROSITE" id="PS51462">
    <property type="entry name" value="NUDIX"/>
    <property type="match status" value="1"/>
</dbReference>
<dbReference type="SUPFAM" id="SSF55811">
    <property type="entry name" value="Nudix"/>
    <property type="match status" value="1"/>
</dbReference>
<dbReference type="EMBL" id="BMNT01000006">
    <property type="protein sequence ID" value="GGK72704.1"/>
    <property type="molecule type" value="Genomic_DNA"/>
</dbReference>
<gene>
    <name evidence="3" type="ORF">GCM10007964_14380</name>
</gene>
<organism evidence="3 4">
    <name type="scientific">Sphaerisporangium melleum</name>
    <dbReference type="NCBI Taxonomy" id="321316"/>
    <lineage>
        <taxon>Bacteria</taxon>
        <taxon>Bacillati</taxon>
        <taxon>Actinomycetota</taxon>
        <taxon>Actinomycetes</taxon>
        <taxon>Streptosporangiales</taxon>
        <taxon>Streptosporangiaceae</taxon>
        <taxon>Sphaerisporangium</taxon>
    </lineage>
</organism>
<comment type="similarity">
    <text evidence="1">Belongs to the Nudix hydrolase family.</text>
</comment>
<evidence type="ECO:0000256" key="1">
    <source>
        <dbReference type="ARBA" id="ARBA00005582"/>
    </source>
</evidence>
<dbReference type="Proteomes" id="UP000645217">
    <property type="component" value="Unassembled WGS sequence"/>
</dbReference>
<evidence type="ECO:0000259" key="2">
    <source>
        <dbReference type="PROSITE" id="PS51462"/>
    </source>
</evidence>
<name>A0A917VGF1_9ACTN</name>
<reference evidence="3" key="1">
    <citation type="journal article" date="2014" name="Int. J. Syst. Evol. Microbiol.">
        <title>Complete genome sequence of Corynebacterium casei LMG S-19264T (=DSM 44701T), isolated from a smear-ripened cheese.</title>
        <authorList>
            <consortium name="US DOE Joint Genome Institute (JGI-PGF)"/>
            <person name="Walter F."/>
            <person name="Albersmeier A."/>
            <person name="Kalinowski J."/>
            <person name="Ruckert C."/>
        </authorList>
    </citation>
    <scope>NUCLEOTIDE SEQUENCE</scope>
    <source>
        <strain evidence="3">JCM 13064</strain>
    </source>
</reference>
<dbReference type="Pfam" id="PF00293">
    <property type="entry name" value="NUDIX"/>
    <property type="match status" value="1"/>
</dbReference>
<reference evidence="3" key="2">
    <citation type="submission" date="2020-09" db="EMBL/GenBank/DDBJ databases">
        <authorList>
            <person name="Sun Q."/>
            <person name="Ohkuma M."/>
        </authorList>
    </citation>
    <scope>NUCLEOTIDE SEQUENCE</scope>
    <source>
        <strain evidence="3">JCM 13064</strain>
    </source>
</reference>
<dbReference type="RefSeq" id="WP_189162145.1">
    <property type="nucleotide sequence ID" value="NZ_BMNT01000006.1"/>
</dbReference>
<dbReference type="CDD" id="cd04669">
    <property type="entry name" value="NUDIX_Hydrolase"/>
    <property type="match status" value="1"/>
</dbReference>
<proteinExistence type="inferred from homology"/>
<dbReference type="InterPro" id="IPR000086">
    <property type="entry name" value="NUDIX_hydrolase_dom"/>
</dbReference>
<sequence>MTDRVRAVLVTPSGALLTIKRVRPDAEPYWVLPGGGVEPTDASLEDALAREIHEELAGQARVHSLIHVEEIRGESQYFFLARIDHWDPTRRSGPEFTDPTRGAYIVEEIPLTSSALAGTALKPESVGDLLVRHASDLFHLADLRTSRPA</sequence>
<feature type="domain" description="Nudix hydrolase" evidence="2">
    <location>
        <begin position="1"/>
        <end position="144"/>
    </location>
</feature>
<evidence type="ECO:0000313" key="3">
    <source>
        <dbReference type="EMBL" id="GGK72704.1"/>
    </source>
</evidence>
<protein>
    <submittedName>
        <fullName evidence="3">DNA mismatch repair protein MutT</fullName>
    </submittedName>
</protein>